<evidence type="ECO:0000313" key="3">
    <source>
        <dbReference type="Proteomes" id="UP000203902"/>
    </source>
</evidence>
<sequence>MSKNRHNLDVGSSIDRSDERIAETQEVFTPISLCASMVNDIDEDTLKNPSSKFLDNSAGSGNFLVALRDELLEYHELSHILDNMLYAVELMEDNHAELCERLGVPVTHPHYVCHNALTYDYSFGELVGLEAFF</sequence>
<evidence type="ECO:0000313" key="2">
    <source>
        <dbReference type="EMBL" id="AOV62265.1"/>
    </source>
</evidence>
<dbReference type="Proteomes" id="UP000226384">
    <property type="component" value="Segment"/>
</dbReference>
<dbReference type="SUPFAM" id="SSF53335">
    <property type="entry name" value="S-adenosyl-L-methionine-dependent methyltransferases"/>
    <property type="match status" value="1"/>
</dbReference>
<dbReference type="Gene3D" id="3.40.50.150">
    <property type="entry name" value="Vaccinia Virus protein VP39"/>
    <property type="match status" value="1"/>
</dbReference>
<reference evidence="3 4" key="1">
    <citation type="journal article" date="2016" name="Virology">
        <title>The genomic content and context of auxiliary metabolic genes in marine cyanomyoviruses.</title>
        <authorList>
            <person name="Crummett L.T."/>
            <person name="Puxty R.J."/>
            <person name="Weihe C."/>
            <person name="Marston M.F."/>
            <person name="Martiny J.B."/>
        </authorList>
    </citation>
    <scope>NUCLEOTIDE SEQUENCE [LARGE SCALE GENOMIC DNA]</scope>
    <source>
        <strain evidence="1">0910CC49</strain>
        <strain evidence="2">0910SB42</strain>
    </source>
</reference>
<organism evidence="1 3">
    <name type="scientific">Synechococcus phage S-CAM7</name>
    <dbReference type="NCBI Taxonomy" id="1883368"/>
    <lineage>
        <taxon>Viruses</taxon>
        <taxon>Duplodnaviria</taxon>
        <taxon>Heunggongvirae</taxon>
        <taxon>Uroviricota</taxon>
        <taxon>Caudoviricetes</taxon>
        <taxon>Pantevenvirales</taxon>
        <taxon>Kyanoviridae</taxon>
        <taxon>Mazuvirus</taxon>
        <taxon>Mazuvirus scam7</taxon>
    </lineage>
</organism>
<gene>
    <name evidence="1" type="ORF">C490910_077</name>
    <name evidence="2" type="ORF">S420910_076</name>
</gene>
<dbReference type="EMBL" id="KU686212">
    <property type="protein sequence ID" value="AOV62001.1"/>
    <property type="molecule type" value="Genomic_DNA"/>
</dbReference>
<proteinExistence type="predicted"/>
<dbReference type="InterPro" id="IPR029063">
    <property type="entry name" value="SAM-dependent_MTases_sf"/>
</dbReference>
<evidence type="ECO:0000313" key="1">
    <source>
        <dbReference type="EMBL" id="AOV62001.1"/>
    </source>
</evidence>
<name>A0A1D8KTN3_9CAUD</name>
<accession>A0A1D8KTN3</accession>
<dbReference type="OrthoDB" id="20265at10239"/>
<dbReference type="RefSeq" id="YP_009323010.1">
    <property type="nucleotide sequence ID" value="NC_031927.1"/>
</dbReference>
<dbReference type="GeneID" id="30308131"/>
<dbReference type="EMBL" id="KU686213">
    <property type="protein sequence ID" value="AOV62265.1"/>
    <property type="molecule type" value="Genomic_DNA"/>
</dbReference>
<protein>
    <recommendedName>
        <fullName evidence="5">DNA methylase adenine-specific domain-containing protein</fullName>
    </recommendedName>
</protein>
<keyword evidence="3" id="KW-1185">Reference proteome</keyword>
<dbReference type="Proteomes" id="UP000203902">
    <property type="component" value="Segment"/>
</dbReference>
<dbReference type="KEGG" id="vg:30308131"/>
<evidence type="ECO:0008006" key="5">
    <source>
        <dbReference type="Google" id="ProtNLM"/>
    </source>
</evidence>
<evidence type="ECO:0000313" key="4">
    <source>
        <dbReference type="Proteomes" id="UP000226384"/>
    </source>
</evidence>